<dbReference type="AlphaFoldDB" id="A0A239PVT9"/>
<evidence type="ECO:0000256" key="1">
    <source>
        <dbReference type="SAM" id="MobiDB-lite"/>
    </source>
</evidence>
<dbReference type="Proteomes" id="UP000198346">
    <property type="component" value="Unassembled WGS sequence"/>
</dbReference>
<gene>
    <name evidence="2" type="ORF">SAMN06297382_2191</name>
</gene>
<proteinExistence type="predicted"/>
<dbReference type="EMBL" id="FZQA01000004">
    <property type="protein sequence ID" value="SNT74280.1"/>
    <property type="molecule type" value="Genomic_DNA"/>
</dbReference>
<evidence type="ECO:0000313" key="3">
    <source>
        <dbReference type="Proteomes" id="UP000198346"/>
    </source>
</evidence>
<feature type="region of interest" description="Disordered" evidence="1">
    <location>
        <begin position="557"/>
        <end position="588"/>
    </location>
</feature>
<feature type="region of interest" description="Disordered" evidence="1">
    <location>
        <begin position="1"/>
        <end position="21"/>
    </location>
</feature>
<organism evidence="2 3">
    <name type="scientific">Amphiplicatus metriothermophilus</name>
    <dbReference type="NCBI Taxonomy" id="1519374"/>
    <lineage>
        <taxon>Bacteria</taxon>
        <taxon>Pseudomonadati</taxon>
        <taxon>Pseudomonadota</taxon>
        <taxon>Alphaproteobacteria</taxon>
        <taxon>Parvularculales</taxon>
        <taxon>Parvularculaceae</taxon>
        <taxon>Amphiplicatus</taxon>
    </lineage>
</organism>
<keyword evidence="3" id="KW-1185">Reference proteome</keyword>
<evidence type="ECO:0000313" key="2">
    <source>
        <dbReference type="EMBL" id="SNT74280.1"/>
    </source>
</evidence>
<protein>
    <submittedName>
        <fullName evidence="2">Uncharacterized protein</fullName>
    </submittedName>
</protein>
<accession>A0A239PVT9</accession>
<sequence length="588" mass="60066">MAEMEPASVSPGSSAIPPEKGRRGGVAAIVLALAAAFGAGQAVPAVAQVAPPAPVEATPLARDAFATGLLSRGDGALAPGLWRGARADTLAALLDLAPRRPASPAIGEAMRRVLLSAGDAPPGATSALGGRKLLALARAGFVEEARTIASLSSAPRGDPYVGQALAVADLLEGRPEEACRRNAGLSSGRDEIFWVKLRVLCYALAGERDAAELTFDILRERGAVEPADEPFFLALTTGAAPKTPPAPENALHLAALRQLALPLAPELLGRADAGVLRAVARDESADIATRAAAARMAAAMGVMSREALAAVYAAAPVDVAEVAQAADRARARPDDPMTDILLYQSVAQMNAPEFLRDKAARIALALDAANTFPRAYAASLLYAEDIRALEGALVAPSEAAAFALARMAAGDGEGAAGWLSAMLGTGGLAGLAEEQAMAFIDLASLLAALDPAAARRIADQAGVVLDDPMARARAARAGAPAHGEPETLARVLEAAFEAARADIPGQAGLAALAASRAASGGDPLAQVIVAQSLRAAGLEDLRRRLAFETAWKARFAAPAPAGETRTAAAEQDDGEEGLTPRLKPRKRP</sequence>
<dbReference type="RefSeq" id="WP_183234057.1">
    <property type="nucleotide sequence ID" value="NZ_JACIJT010000004.1"/>
</dbReference>
<reference evidence="2 3" key="1">
    <citation type="submission" date="2017-07" db="EMBL/GenBank/DDBJ databases">
        <authorList>
            <person name="Sun Z.S."/>
            <person name="Albrecht U."/>
            <person name="Echele G."/>
            <person name="Lee C.C."/>
        </authorList>
    </citation>
    <scope>NUCLEOTIDE SEQUENCE [LARGE SCALE GENOMIC DNA]</scope>
    <source>
        <strain evidence="2 3">CGMCC 1.12710</strain>
    </source>
</reference>
<name>A0A239PVT9_9PROT</name>